<reference evidence="1" key="2">
    <citation type="journal article" date="2015" name="Fish Shellfish Immunol.">
        <title>Early steps in the European eel (Anguilla anguilla)-Vibrio vulnificus interaction in the gills: Role of the RtxA13 toxin.</title>
        <authorList>
            <person name="Callol A."/>
            <person name="Pajuelo D."/>
            <person name="Ebbesson L."/>
            <person name="Teles M."/>
            <person name="MacKenzie S."/>
            <person name="Amaro C."/>
        </authorList>
    </citation>
    <scope>NUCLEOTIDE SEQUENCE</scope>
</reference>
<organism evidence="1">
    <name type="scientific">Anguilla anguilla</name>
    <name type="common">European freshwater eel</name>
    <name type="synonym">Muraena anguilla</name>
    <dbReference type="NCBI Taxonomy" id="7936"/>
    <lineage>
        <taxon>Eukaryota</taxon>
        <taxon>Metazoa</taxon>
        <taxon>Chordata</taxon>
        <taxon>Craniata</taxon>
        <taxon>Vertebrata</taxon>
        <taxon>Euteleostomi</taxon>
        <taxon>Actinopterygii</taxon>
        <taxon>Neopterygii</taxon>
        <taxon>Teleostei</taxon>
        <taxon>Anguilliformes</taxon>
        <taxon>Anguillidae</taxon>
        <taxon>Anguilla</taxon>
    </lineage>
</organism>
<name>A0A0E9T6X9_ANGAN</name>
<reference evidence="1" key="1">
    <citation type="submission" date="2014-11" db="EMBL/GenBank/DDBJ databases">
        <authorList>
            <person name="Amaro Gonzalez C."/>
        </authorList>
    </citation>
    <scope>NUCLEOTIDE SEQUENCE</scope>
</reference>
<protein>
    <submittedName>
        <fullName evidence="1">Uncharacterized protein</fullName>
    </submittedName>
</protein>
<accession>A0A0E9T6X9</accession>
<sequence>MELLSDSNTQITNNIKQHIFSPISNLLMIFCLDFLTI</sequence>
<dbReference type="AlphaFoldDB" id="A0A0E9T6X9"/>
<evidence type="ECO:0000313" key="1">
    <source>
        <dbReference type="EMBL" id="JAH48680.1"/>
    </source>
</evidence>
<dbReference type="EMBL" id="GBXM01059897">
    <property type="protein sequence ID" value="JAH48680.1"/>
    <property type="molecule type" value="Transcribed_RNA"/>
</dbReference>
<proteinExistence type="predicted"/>